<proteinExistence type="predicted"/>
<gene>
    <name evidence="2" type="ORF">PSTT_05485</name>
</gene>
<feature type="compositionally biased region" description="Basic and acidic residues" evidence="1">
    <location>
        <begin position="48"/>
        <end position="85"/>
    </location>
</feature>
<dbReference type="AlphaFoldDB" id="A0A2S4VNZ6"/>
<feature type="region of interest" description="Disordered" evidence="1">
    <location>
        <begin position="44"/>
        <end position="97"/>
    </location>
</feature>
<dbReference type="VEuPathDB" id="FungiDB:PSTT_05485"/>
<evidence type="ECO:0000313" key="3">
    <source>
        <dbReference type="Proteomes" id="UP000239156"/>
    </source>
</evidence>
<comment type="caution">
    <text evidence="2">The sequence shown here is derived from an EMBL/GenBank/DDBJ whole genome shotgun (WGS) entry which is preliminary data.</text>
</comment>
<evidence type="ECO:0000313" key="2">
    <source>
        <dbReference type="EMBL" id="POW11203.1"/>
    </source>
</evidence>
<protein>
    <submittedName>
        <fullName evidence="2">Uncharacterized protein</fullName>
    </submittedName>
</protein>
<dbReference type="Proteomes" id="UP000239156">
    <property type="component" value="Unassembled WGS sequence"/>
</dbReference>
<reference evidence="2" key="1">
    <citation type="submission" date="2017-12" db="EMBL/GenBank/DDBJ databases">
        <title>Gene loss provides genomic basis for host adaptation in cereal stripe rust fungi.</title>
        <authorList>
            <person name="Xia C."/>
        </authorList>
    </citation>
    <scope>NUCLEOTIDE SEQUENCE [LARGE SCALE GENOMIC DNA]</scope>
    <source>
        <strain evidence="2">93-210</strain>
    </source>
</reference>
<evidence type="ECO:0000256" key="1">
    <source>
        <dbReference type="SAM" id="MobiDB-lite"/>
    </source>
</evidence>
<dbReference type="EMBL" id="PKSL01000040">
    <property type="protein sequence ID" value="POW11203.1"/>
    <property type="molecule type" value="Genomic_DNA"/>
</dbReference>
<keyword evidence="3" id="KW-1185">Reference proteome</keyword>
<organism evidence="2 3">
    <name type="scientific">Puccinia striiformis</name>
    <dbReference type="NCBI Taxonomy" id="27350"/>
    <lineage>
        <taxon>Eukaryota</taxon>
        <taxon>Fungi</taxon>
        <taxon>Dikarya</taxon>
        <taxon>Basidiomycota</taxon>
        <taxon>Pucciniomycotina</taxon>
        <taxon>Pucciniomycetes</taxon>
        <taxon>Pucciniales</taxon>
        <taxon>Pucciniaceae</taxon>
        <taxon>Puccinia</taxon>
    </lineage>
</organism>
<accession>A0A2S4VNZ6</accession>
<sequence length="97" mass="10801">MDHFLQEDVCTLAPLKGGGRLMWGDVVNFSAKFNATAKEDDTMAINQKKVDKKAQQEDRVESNGNNSEKEDSTKSSKDDDTEGCHEWTIANQHLLSA</sequence>
<name>A0A2S4VNZ6_9BASI</name>